<dbReference type="Pfam" id="PF01263">
    <property type="entry name" value="Aldose_epim"/>
    <property type="match status" value="1"/>
</dbReference>
<keyword evidence="2" id="KW-1185">Reference proteome</keyword>
<accession>A0A1X7CSK7</accession>
<dbReference type="Proteomes" id="UP000192903">
    <property type="component" value="Unassembled WGS sequence"/>
</dbReference>
<dbReference type="InterPro" id="IPR011013">
    <property type="entry name" value="Gal_mutarotase_sf_dom"/>
</dbReference>
<dbReference type="EMBL" id="FXAF01000002">
    <property type="protein sequence ID" value="SMF02339.1"/>
    <property type="molecule type" value="Genomic_DNA"/>
</dbReference>
<dbReference type="OrthoDB" id="9796517at2"/>
<evidence type="ECO:0000313" key="2">
    <source>
        <dbReference type="Proteomes" id="UP000192903"/>
    </source>
</evidence>
<evidence type="ECO:0000313" key="1">
    <source>
        <dbReference type="EMBL" id="SMF02339.1"/>
    </source>
</evidence>
<dbReference type="AlphaFoldDB" id="A0A1X7CSK7"/>
<organism evidence="1 2">
    <name type="scientific">Xaviernesmea oryzae</name>
    <dbReference type="NCBI Taxonomy" id="464029"/>
    <lineage>
        <taxon>Bacteria</taxon>
        <taxon>Pseudomonadati</taxon>
        <taxon>Pseudomonadota</taxon>
        <taxon>Alphaproteobacteria</taxon>
        <taxon>Hyphomicrobiales</taxon>
        <taxon>Rhizobiaceae</taxon>
        <taxon>Rhizobium/Agrobacterium group</taxon>
        <taxon>Xaviernesmea</taxon>
    </lineage>
</organism>
<protein>
    <submittedName>
        <fullName evidence="1">Aldose 1-epimerase</fullName>
    </submittedName>
</protein>
<dbReference type="GO" id="GO:0030246">
    <property type="term" value="F:carbohydrate binding"/>
    <property type="evidence" value="ECO:0007669"/>
    <property type="project" value="InterPro"/>
</dbReference>
<dbReference type="InterPro" id="IPR008183">
    <property type="entry name" value="Aldose_1/G6P_1-epimerase"/>
</dbReference>
<dbReference type="STRING" id="464029.SAMN02982989_4522"/>
<dbReference type="RefSeq" id="WP_159457587.1">
    <property type="nucleotide sequence ID" value="NZ_FXAF01000002.1"/>
</dbReference>
<dbReference type="InterPro" id="IPR014718">
    <property type="entry name" value="GH-type_carb-bd"/>
</dbReference>
<name>A0A1X7CSK7_9HYPH</name>
<dbReference type="SUPFAM" id="SSF74650">
    <property type="entry name" value="Galactose mutarotase-like"/>
    <property type="match status" value="1"/>
</dbReference>
<gene>
    <name evidence="1" type="ORF">SAMN02982989_4522</name>
</gene>
<dbReference type="GO" id="GO:0005975">
    <property type="term" value="P:carbohydrate metabolic process"/>
    <property type="evidence" value="ECO:0007669"/>
    <property type="project" value="InterPro"/>
</dbReference>
<dbReference type="Gene3D" id="2.70.98.10">
    <property type="match status" value="1"/>
</dbReference>
<dbReference type="GO" id="GO:0016853">
    <property type="term" value="F:isomerase activity"/>
    <property type="evidence" value="ECO:0007669"/>
    <property type="project" value="InterPro"/>
</dbReference>
<reference evidence="2" key="1">
    <citation type="submission" date="2017-04" db="EMBL/GenBank/DDBJ databases">
        <authorList>
            <person name="Varghese N."/>
            <person name="Submissions S."/>
        </authorList>
    </citation>
    <scope>NUCLEOTIDE SEQUENCE [LARGE SCALE GENOMIC DNA]</scope>
    <source>
        <strain evidence="2">B4P</strain>
    </source>
</reference>
<proteinExistence type="predicted"/>
<sequence length="301" mass="33376">MTEANIFCLNAHGYAVAVDAAHGASLTSLKWRKPDGEWFEVLHPCPPGEVARSGGSFVMAPFANRLDGGRFETDDGVVQVPLNRSEQKMAVHGFSRDRAWRVVEAADDTLVLVDDFADDGIPFRYRLTQAISIGPDGVEMSLSLTSTAERTLPYGMGFHPWFRKESETWLTFKAETGFGRDERGFPTVPMPASHGPDFSAGLEVSKMPWFDGHFSGWTSRRAILEWRRQGVMLEISGDGALRNLHVYVPDTLPVFCVEPVSHVPDVHNRRDLACYGDVEWLGPGKTLAGRMRLRLAEGQGL</sequence>